<reference evidence="6" key="1">
    <citation type="submission" date="2020-11" db="EMBL/GenBank/DDBJ databases">
        <authorList>
            <consortium name="DOE Joint Genome Institute"/>
            <person name="Ahrendt S."/>
            <person name="Riley R."/>
            <person name="Andreopoulos W."/>
            <person name="Labutti K."/>
            <person name="Pangilinan J."/>
            <person name="Ruiz-Duenas F.J."/>
            <person name="Barrasa J.M."/>
            <person name="Sanchez-Garcia M."/>
            <person name="Camarero S."/>
            <person name="Miyauchi S."/>
            <person name="Serrano A."/>
            <person name="Linde D."/>
            <person name="Babiker R."/>
            <person name="Drula E."/>
            <person name="Ayuso-Fernandez I."/>
            <person name="Pacheco R."/>
            <person name="Padilla G."/>
            <person name="Ferreira P."/>
            <person name="Barriuso J."/>
            <person name="Kellner H."/>
            <person name="Castanera R."/>
            <person name="Alfaro M."/>
            <person name="Ramirez L."/>
            <person name="Pisabarro A.G."/>
            <person name="Kuo A."/>
            <person name="Tritt A."/>
            <person name="Lipzen A."/>
            <person name="He G."/>
            <person name="Yan M."/>
            <person name="Ng V."/>
            <person name="Cullen D."/>
            <person name="Martin F."/>
            <person name="Rosso M.-N."/>
            <person name="Henrissat B."/>
            <person name="Hibbett D."/>
            <person name="Martinez A.T."/>
            <person name="Grigoriev I.V."/>
        </authorList>
    </citation>
    <scope>NUCLEOTIDE SEQUENCE</scope>
    <source>
        <strain evidence="6">CBS 506.95</strain>
    </source>
</reference>
<dbReference type="AlphaFoldDB" id="A0A9P6ER63"/>
<feature type="compositionally biased region" description="Low complexity" evidence="5">
    <location>
        <begin position="130"/>
        <end position="144"/>
    </location>
</feature>
<dbReference type="CDD" id="cd05233">
    <property type="entry name" value="SDR_c"/>
    <property type="match status" value="1"/>
</dbReference>
<dbReference type="Pfam" id="PF13561">
    <property type="entry name" value="adh_short_C2"/>
    <property type="match status" value="1"/>
</dbReference>
<evidence type="ECO:0000256" key="1">
    <source>
        <dbReference type="ARBA" id="ARBA00006484"/>
    </source>
</evidence>
<evidence type="ECO:0000256" key="5">
    <source>
        <dbReference type="SAM" id="MobiDB-lite"/>
    </source>
</evidence>
<evidence type="ECO:0000256" key="3">
    <source>
        <dbReference type="ARBA" id="ARBA00023002"/>
    </source>
</evidence>
<evidence type="ECO:0000256" key="4">
    <source>
        <dbReference type="RuleBase" id="RU000363"/>
    </source>
</evidence>
<dbReference type="PANTHER" id="PTHR43618">
    <property type="entry name" value="7-ALPHA-HYDROXYSTEROID DEHYDROGENASE"/>
    <property type="match status" value="1"/>
</dbReference>
<evidence type="ECO:0000313" key="7">
    <source>
        <dbReference type="Proteomes" id="UP000807306"/>
    </source>
</evidence>
<dbReference type="EMBL" id="MU157829">
    <property type="protein sequence ID" value="KAF9533184.1"/>
    <property type="molecule type" value="Genomic_DNA"/>
</dbReference>
<organism evidence="6 7">
    <name type="scientific">Crepidotus variabilis</name>
    <dbReference type="NCBI Taxonomy" id="179855"/>
    <lineage>
        <taxon>Eukaryota</taxon>
        <taxon>Fungi</taxon>
        <taxon>Dikarya</taxon>
        <taxon>Basidiomycota</taxon>
        <taxon>Agaricomycotina</taxon>
        <taxon>Agaricomycetes</taxon>
        <taxon>Agaricomycetidae</taxon>
        <taxon>Agaricales</taxon>
        <taxon>Agaricineae</taxon>
        <taxon>Crepidotaceae</taxon>
        <taxon>Crepidotus</taxon>
    </lineage>
</organism>
<dbReference type="Gene3D" id="3.40.50.720">
    <property type="entry name" value="NAD(P)-binding Rossmann-like Domain"/>
    <property type="match status" value="1"/>
</dbReference>
<comment type="similarity">
    <text evidence="1 4">Belongs to the short-chain dehydrogenases/reductases (SDR) family.</text>
</comment>
<evidence type="ECO:0000313" key="6">
    <source>
        <dbReference type="EMBL" id="KAF9533184.1"/>
    </source>
</evidence>
<accession>A0A9P6ER63</accession>
<dbReference type="PRINTS" id="PR00081">
    <property type="entry name" value="GDHRDH"/>
</dbReference>
<comment type="caution">
    <text evidence="6">The sequence shown here is derived from an EMBL/GenBank/DDBJ whole genome shotgun (WGS) entry which is preliminary data.</text>
</comment>
<dbReference type="GO" id="GO:0016491">
    <property type="term" value="F:oxidoreductase activity"/>
    <property type="evidence" value="ECO:0007669"/>
    <property type="project" value="UniProtKB-KW"/>
</dbReference>
<keyword evidence="3" id="KW-0560">Oxidoreductase</keyword>
<sequence length="350" mass="37235">MPVPTLPSGSALLSLDPFGGESYNSNPLHPSNIFDVDGLVVVITGGGTGIGLMMAEALESNGATVYIVGRRMDILKRAAKEHSKCDKIIPIQGDVTDRESLLEIVDVVKARHGYIDMLVNNAGIARNLYSHPLPSPSSSADSSNPPTPPGSPGPGRQSTPSIKAFQSALWETGSVDEFAETFATNVTAVYYTTVAFLDLLHQGNVRRQRLELTPLPDAFPRPPYHTSQVLSVSSSGAFRVDPKVLSPSYTLSKAACTHLGKLLANLLAPWGIRSNVLAPGVWPTEMTTSPTPNFKLDPEILASTVPLRRVGTHEDMAGTILFMASRAGAYVNGAVWLVDGGRVGTVASCY</sequence>
<dbReference type="InterPro" id="IPR052178">
    <property type="entry name" value="Sec_Metab_Biosynth_SDR"/>
</dbReference>
<dbReference type="InterPro" id="IPR036291">
    <property type="entry name" value="NAD(P)-bd_dom_sf"/>
</dbReference>
<keyword evidence="2" id="KW-0521">NADP</keyword>
<dbReference type="Pfam" id="PF00106">
    <property type="entry name" value="adh_short"/>
    <property type="match status" value="1"/>
</dbReference>
<dbReference type="SUPFAM" id="SSF51735">
    <property type="entry name" value="NAD(P)-binding Rossmann-fold domains"/>
    <property type="match status" value="1"/>
</dbReference>
<name>A0A9P6ER63_9AGAR</name>
<proteinExistence type="inferred from homology"/>
<keyword evidence="7" id="KW-1185">Reference proteome</keyword>
<dbReference type="InterPro" id="IPR002347">
    <property type="entry name" value="SDR_fam"/>
</dbReference>
<feature type="region of interest" description="Disordered" evidence="5">
    <location>
        <begin position="130"/>
        <end position="160"/>
    </location>
</feature>
<gene>
    <name evidence="6" type="ORF">CPB83DRAFT_758202</name>
</gene>
<dbReference type="Proteomes" id="UP000807306">
    <property type="component" value="Unassembled WGS sequence"/>
</dbReference>
<evidence type="ECO:0000256" key="2">
    <source>
        <dbReference type="ARBA" id="ARBA00022857"/>
    </source>
</evidence>
<dbReference type="OrthoDB" id="2962696at2759"/>
<dbReference type="PRINTS" id="PR00080">
    <property type="entry name" value="SDRFAMILY"/>
</dbReference>
<dbReference type="PANTHER" id="PTHR43618:SF18">
    <property type="entry name" value="SHORT CHAIN DEHYDROGENASE_REDUCTASE FAMILY (AFU_ORTHOLOGUE AFUA_5G12480)"/>
    <property type="match status" value="1"/>
</dbReference>
<protein>
    <recommendedName>
        <fullName evidence="8">NAD(P)-binding protein</fullName>
    </recommendedName>
</protein>
<evidence type="ECO:0008006" key="8">
    <source>
        <dbReference type="Google" id="ProtNLM"/>
    </source>
</evidence>